<name>A0A1V9QZ24_9LACO</name>
<protein>
    <recommendedName>
        <fullName evidence="9">Helicase</fullName>
    </recommendedName>
</protein>
<evidence type="ECO:0000313" key="7">
    <source>
        <dbReference type="EMBL" id="OQQ83008.1"/>
    </source>
</evidence>
<dbReference type="SUPFAM" id="SSF52540">
    <property type="entry name" value="P-loop containing nucleoside triphosphate hydrolases"/>
    <property type="match status" value="1"/>
</dbReference>
<dbReference type="PROSITE" id="PS51194">
    <property type="entry name" value="HELICASE_CTER"/>
    <property type="match status" value="1"/>
</dbReference>
<evidence type="ECO:0000259" key="5">
    <source>
        <dbReference type="PROSITE" id="PS51192"/>
    </source>
</evidence>
<reference evidence="7 8" key="1">
    <citation type="submission" date="2017-03" db="EMBL/GenBank/DDBJ databases">
        <title>Phylogenomics and comparative genomics of Lactobacillus salivarius, a mammalian gut commensal.</title>
        <authorList>
            <person name="Harris H.M."/>
        </authorList>
    </citation>
    <scope>NUCLEOTIDE SEQUENCE [LARGE SCALE GENOMIC DNA]</scope>
    <source>
        <strain evidence="7 8">LMG 14477</strain>
    </source>
</reference>
<dbReference type="Proteomes" id="UP000192638">
    <property type="component" value="Unassembled WGS sequence"/>
</dbReference>
<dbReference type="SMART" id="SM00490">
    <property type="entry name" value="HELICc"/>
    <property type="match status" value="1"/>
</dbReference>
<dbReference type="PANTHER" id="PTHR47961:SF10">
    <property type="entry name" value="ATP-DEPENDENT DNA HELICASE HEL308"/>
    <property type="match status" value="1"/>
</dbReference>
<evidence type="ECO:0008006" key="9">
    <source>
        <dbReference type="Google" id="ProtNLM"/>
    </source>
</evidence>
<comment type="caution">
    <text evidence="7">The sequence shown here is derived from an EMBL/GenBank/DDBJ whole genome shotgun (WGS) entry which is preliminary data.</text>
</comment>
<dbReference type="Pfam" id="PF00271">
    <property type="entry name" value="Helicase_C"/>
    <property type="match status" value="1"/>
</dbReference>
<evidence type="ECO:0000259" key="6">
    <source>
        <dbReference type="PROSITE" id="PS51194"/>
    </source>
</evidence>
<dbReference type="GO" id="GO:0016787">
    <property type="term" value="F:hydrolase activity"/>
    <property type="evidence" value="ECO:0007669"/>
    <property type="project" value="UniProtKB-KW"/>
</dbReference>
<dbReference type="InterPro" id="IPR001650">
    <property type="entry name" value="Helicase_C-like"/>
</dbReference>
<dbReference type="AlphaFoldDB" id="A0A1V9QZ24"/>
<keyword evidence="4" id="KW-0067">ATP-binding</keyword>
<dbReference type="GO" id="GO:0003676">
    <property type="term" value="F:nucleic acid binding"/>
    <property type="evidence" value="ECO:0007669"/>
    <property type="project" value="InterPro"/>
</dbReference>
<keyword evidence="1" id="KW-0547">Nucleotide-binding</keyword>
<dbReference type="EMBL" id="NBEB01000061">
    <property type="protein sequence ID" value="OQQ83008.1"/>
    <property type="molecule type" value="Genomic_DNA"/>
</dbReference>
<feature type="domain" description="Helicase ATP-binding" evidence="5">
    <location>
        <begin position="147"/>
        <end position="316"/>
    </location>
</feature>
<evidence type="ECO:0000256" key="4">
    <source>
        <dbReference type="ARBA" id="ARBA00022840"/>
    </source>
</evidence>
<proteinExistence type="predicted"/>
<dbReference type="SMART" id="SM00487">
    <property type="entry name" value="DEXDc"/>
    <property type="match status" value="1"/>
</dbReference>
<feature type="domain" description="Helicase C-terminal" evidence="6">
    <location>
        <begin position="352"/>
        <end position="533"/>
    </location>
</feature>
<dbReference type="InterPro" id="IPR050474">
    <property type="entry name" value="Hel308_SKI2-like"/>
</dbReference>
<dbReference type="Gene3D" id="3.40.50.300">
    <property type="entry name" value="P-loop containing nucleotide triphosphate hydrolases"/>
    <property type="match status" value="2"/>
</dbReference>
<dbReference type="InterPro" id="IPR014001">
    <property type="entry name" value="Helicase_ATP-bd"/>
</dbReference>
<evidence type="ECO:0000256" key="3">
    <source>
        <dbReference type="ARBA" id="ARBA00022806"/>
    </source>
</evidence>
<evidence type="ECO:0000313" key="8">
    <source>
        <dbReference type="Proteomes" id="UP000192638"/>
    </source>
</evidence>
<gene>
    <name evidence="7" type="ORF">B6U60_06580</name>
</gene>
<keyword evidence="3" id="KW-0347">Helicase</keyword>
<evidence type="ECO:0000256" key="1">
    <source>
        <dbReference type="ARBA" id="ARBA00022741"/>
    </source>
</evidence>
<sequence>MTEVISLRDAIAADLKRNEYLKKLHQQLLRSYALYLFEKQPDLSIKEIQDLLIFSDHMSKTTDISLEQLSLEIVITLNKMYPDSHSIKFYKNRIFEELGNFSRPSNEEFKLEKSVNSLAESVRKKDEQTSRKLPTGKGYFIGEQKGLYDSLSYKLNSFSAPTSMGKSFLMKMFIEEKVKSFARLNFVYLVPTKALISEVTYDLCSRLGNYLKEKNYRVVNHFDSIGAEDISTNFIYVMTPERFEYLLLNNFSRKIDYLFIDEAQNISKKDSRSTIYYRIFDLLKRQNIDPHVTFASPLIDNPQIYKRLVDPRNRDSLKANISPVSQIYFLLNSQGRFEVYDQLTSTFLRIDNLDILSSEVALYNLPGKTLVYRNSINNAVNGAKNWYRLTEEMTETNLDLSEYISKHVHPDYYLSNLVKKKIAYHFGKVPDEVRNKIEQAFREGDLDTIFCTSTLMEGVNLPADNIIIDSSGIGKRKMDEVQFKNLTGRVGRLSNSMLGNVFIVSKTDSAYERFKKLIESKNMAVKLSVESLIKPKIAKKVSNDLKSGDLSLSSVKEEVKSPQNFDSIRKFSLIYLNSLQTENENLVTEQFNKKISVEDRELIKNKFKEQYGDYKEDDVNFSVDQSVRLVDRVKDTDINYPQVLSDTGELNVEGTYLFLRELGKIFNWQKYESEIASSEEISTVLKDYAELLLHWMNSEPISELCSLVIKRRNNDYDFLDRDQKIRKRQGINSGTPIIGSMDESNLSIQVLMSALSDIQFKFSNYFLKFSQTILKERQLTELDNDWYKYLEYGSIDENIIWLEKLGYSRNSAITLVKSRGEAIITDEFGSKFLLKNVVESIDDTDIIQETEQIIKNYPALFLNGD</sequence>
<keyword evidence="2" id="KW-0378">Hydrolase</keyword>
<accession>A0A1V9QZ24</accession>
<dbReference type="PROSITE" id="PS51192">
    <property type="entry name" value="HELICASE_ATP_BIND_1"/>
    <property type="match status" value="1"/>
</dbReference>
<dbReference type="Pfam" id="PF00270">
    <property type="entry name" value="DEAD"/>
    <property type="match status" value="1"/>
</dbReference>
<dbReference type="RefSeq" id="WP_081530723.1">
    <property type="nucleotide sequence ID" value="NZ_NBEB01000061.1"/>
</dbReference>
<dbReference type="GO" id="GO:0005524">
    <property type="term" value="F:ATP binding"/>
    <property type="evidence" value="ECO:0007669"/>
    <property type="project" value="UniProtKB-KW"/>
</dbReference>
<dbReference type="PANTHER" id="PTHR47961">
    <property type="entry name" value="DNA POLYMERASE THETA, PUTATIVE (AFU_ORTHOLOGUE AFUA_1G05260)-RELATED"/>
    <property type="match status" value="1"/>
</dbReference>
<evidence type="ECO:0000256" key="2">
    <source>
        <dbReference type="ARBA" id="ARBA00022801"/>
    </source>
</evidence>
<dbReference type="InterPro" id="IPR027417">
    <property type="entry name" value="P-loop_NTPase"/>
</dbReference>
<dbReference type="GO" id="GO:0004386">
    <property type="term" value="F:helicase activity"/>
    <property type="evidence" value="ECO:0007669"/>
    <property type="project" value="UniProtKB-KW"/>
</dbReference>
<organism evidence="7 8">
    <name type="scientific">Ligilactobacillus salivarius</name>
    <dbReference type="NCBI Taxonomy" id="1624"/>
    <lineage>
        <taxon>Bacteria</taxon>
        <taxon>Bacillati</taxon>
        <taxon>Bacillota</taxon>
        <taxon>Bacilli</taxon>
        <taxon>Lactobacillales</taxon>
        <taxon>Lactobacillaceae</taxon>
        <taxon>Ligilactobacillus</taxon>
    </lineage>
</organism>
<dbReference type="InterPro" id="IPR011545">
    <property type="entry name" value="DEAD/DEAH_box_helicase_dom"/>
</dbReference>